<dbReference type="KEGG" id="slom:PXH66_21705"/>
<keyword evidence="3" id="KW-1185">Reference proteome</keyword>
<keyword evidence="1" id="KW-0812">Transmembrane</keyword>
<dbReference type="AlphaFoldDB" id="A0AAF0A1F4"/>
<sequence>MMLSLSTSRLRSRHRALAGLLALTVLALGLFSVAPEMHDALHADGDHATHYCAVDMFAAGVALAATAVALRQVRLLWLGATEPVTRVQFIAPTWRLPPGRGPPASSALQ</sequence>
<keyword evidence="1" id="KW-1133">Transmembrane helix</keyword>
<evidence type="ECO:0000313" key="3">
    <source>
        <dbReference type="Proteomes" id="UP001218638"/>
    </source>
</evidence>
<accession>A0AAF0A1F4</accession>
<evidence type="ECO:0000313" key="2">
    <source>
        <dbReference type="EMBL" id="WED64972.1"/>
    </source>
</evidence>
<feature type="transmembrane region" description="Helical" evidence="1">
    <location>
        <begin position="48"/>
        <end position="70"/>
    </location>
</feature>
<gene>
    <name evidence="2" type="ORF">PXH66_21705</name>
</gene>
<evidence type="ECO:0000256" key="1">
    <source>
        <dbReference type="SAM" id="Phobius"/>
    </source>
</evidence>
<protein>
    <submittedName>
        <fullName evidence="2">Uncharacterized protein</fullName>
    </submittedName>
</protein>
<proteinExistence type="predicted"/>
<name>A0AAF0A1F4_9BACT</name>
<keyword evidence="1" id="KW-0472">Membrane</keyword>
<reference evidence="2" key="1">
    <citation type="submission" date="2023-03" db="EMBL/GenBank/DDBJ databases">
        <title>Lomoglobus Profundus gen. nov., sp. nov., a novel member of the phylum Verrucomicrobia, isolated from deep-marine sediment of South China Sea.</title>
        <authorList>
            <person name="Ahmad T."/>
            <person name="Ishaq S.E."/>
            <person name="Wang F."/>
        </authorList>
    </citation>
    <scope>NUCLEOTIDE SEQUENCE</scope>
    <source>
        <strain evidence="2">LMO-M01</strain>
    </source>
</reference>
<dbReference type="RefSeq" id="WP_330928316.1">
    <property type="nucleotide sequence ID" value="NZ_CP119075.1"/>
</dbReference>
<organism evidence="2 3">
    <name type="scientific">Synoicihabitans lomoniglobus</name>
    <dbReference type="NCBI Taxonomy" id="2909285"/>
    <lineage>
        <taxon>Bacteria</taxon>
        <taxon>Pseudomonadati</taxon>
        <taxon>Verrucomicrobiota</taxon>
        <taxon>Opitutia</taxon>
        <taxon>Opitutales</taxon>
        <taxon>Opitutaceae</taxon>
        <taxon>Synoicihabitans</taxon>
    </lineage>
</organism>
<dbReference type="EMBL" id="CP119075">
    <property type="protein sequence ID" value="WED64972.1"/>
    <property type="molecule type" value="Genomic_DNA"/>
</dbReference>
<dbReference type="Proteomes" id="UP001218638">
    <property type="component" value="Chromosome"/>
</dbReference>